<dbReference type="GO" id="GO:0009341">
    <property type="term" value="C:beta-galactosidase complex"/>
    <property type="evidence" value="ECO:0007669"/>
    <property type="project" value="InterPro"/>
</dbReference>
<dbReference type="Proteomes" id="UP000295632">
    <property type="component" value="Unassembled WGS sequence"/>
</dbReference>
<keyword evidence="2" id="KW-0326">Glycosidase</keyword>
<evidence type="ECO:0000256" key="1">
    <source>
        <dbReference type="ARBA" id="ARBA00022801"/>
    </source>
</evidence>
<keyword evidence="1" id="KW-0378">Hydrolase</keyword>
<comment type="caution">
    <text evidence="4">The sequence shown here is derived from an EMBL/GenBank/DDBJ whole genome shotgun (WGS) entry which is preliminary data.</text>
</comment>
<dbReference type="InterPro" id="IPR017853">
    <property type="entry name" value="GH"/>
</dbReference>
<dbReference type="OrthoDB" id="2698423at2"/>
<name>A0A4R6U2T2_9BACI</name>
<evidence type="ECO:0000259" key="3">
    <source>
        <dbReference type="Pfam" id="PF02449"/>
    </source>
</evidence>
<keyword evidence="5" id="KW-1185">Reference proteome</keyword>
<organism evidence="4 5">
    <name type="scientific">Aureibacillus halotolerans</name>
    <dbReference type="NCBI Taxonomy" id="1508390"/>
    <lineage>
        <taxon>Bacteria</taxon>
        <taxon>Bacillati</taxon>
        <taxon>Bacillota</taxon>
        <taxon>Bacilli</taxon>
        <taxon>Bacillales</taxon>
        <taxon>Bacillaceae</taxon>
        <taxon>Aureibacillus</taxon>
    </lineage>
</organism>
<dbReference type="SUPFAM" id="SSF51445">
    <property type="entry name" value="(Trans)glycosidases"/>
    <property type="match status" value="1"/>
</dbReference>
<dbReference type="RefSeq" id="WP_133580749.1">
    <property type="nucleotide sequence ID" value="NZ_SNYJ01000009.1"/>
</dbReference>
<accession>A0A4R6U2T2</accession>
<dbReference type="GO" id="GO:0005975">
    <property type="term" value="P:carbohydrate metabolic process"/>
    <property type="evidence" value="ECO:0007669"/>
    <property type="project" value="InterPro"/>
</dbReference>
<dbReference type="GO" id="GO:0004565">
    <property type="term" value="F:beta-galactosidase activity"/>
    <property type="evidence" value="ECO:0007669"/>
    <property type="project" value="InterPro"/>
</dbReference>
<dbReference type="Gene3D" id="3.20.20.80">
    <property type="entry name" value="Glycosidases"/>
    <property type="match status" value="1"/>
</dbReference>
<evidence type="ECO:0000313" key="4">
    <source>
        <dbReference type="EMBL" id="TDQ38695.1"/>
    </source>
</evidence>
<proteinExistence type="predicted"/>
<gene>
    <name evidence="4" type="ORF">EV213_10964</name>
</gene>
<protein>
    <submittedName>
        <fullName evidence="4">Beta-galactosidase GanA</fullName>
    </submittedName>
</protein>
<dbReference type="Pfam" id="PF02449">
    <property type="entry name" value="Glyco_hydro_42"/>
    <property type="match status" value="1"/>
</dbReference>
<dbReference type="AlphaFoldDB" id="A0A4R6U2T2"/>
<evidence type="ECO:0000313" key="5">
    <source>
        <dbReference type="Proteomes" id="UP000295632"/>
    </source>
</evidence>
<reference evidence="4 5" key="1">
    <citation type="submission" date="2019-03" db="EMBL/GenBank/DDBJ databases">
        <title>Genomic Encyclopedia of Type Strains, Phase IV (KMG-IV): sequencing the most valuable type-strain genomes for metagenomic binning, comparative biology and taxonomic classification.</title>
        <authorList>
            <person name="Goeker M."/>
        </authorList>
    </citation>
    <scope>NUCLEOTIDE SEQUENCE [LARGE SCALE GENOMIC DNA]</scope>
    <source>
        <strain evidence="4 5">DSM 28697</strain>
    </source>
</reference>
<sequence>MSILYFYDSAFPFEGERPKQQTIDAWRSAGTVASADELVAALESATVLVMTHGAYFPKNAWPSIKAHLRAGKGLVHIGGAPFKRPVTVTEDKWFTEREQTGYHQELNIQETHDVDPAPVHALVHNADWPQWEEVAAALDIQPTYNFTLHVTHAADVPAEMGSCGPMDAHISPLVKGVSSDNRFVSAPAVMLENTKGDFAGGRWVFVNQHVTERFWQKDLVAKIAAFAAKGVTEIWLKPNYASYYEGERPRLSLQLQDLRQDAHITEWTIDIDIKAEQSGQSWQTTYQTTADADISYESIPVPLDIKPGYYAIEAKAVSSEGDVRHFHQGFWGYDKALLEEGTPLKAGRDYFEKDGEPFPIVGMTYMTSDVARKFLFLPNAAAWFKDMAQMKNAGINYIRTGFWTAWRTAMFVDGHPSEETLRAFDAFILTAKRHDLEVTVNFFSFAPETWEGENPYLDPRSVEAQKRFIRSMVVRHKTTKNVQWDLINEPTMFDPKRIFEGPRSSHDRFEQAAYVDWLEERHGDINRLRERWNMTPEQLPTFASVKLPEPEDIPFGTTSILPKKGGQWLDYTLFTMEMHNRWARELTSSIKQAVPDQLVTVGQDEGLGSRRPSPFFYAEAVDYTTVHSWWYMDHLVWDSIFTKAPDKPNLVQETGIMYIERPDGRAKRSELELRNILERKYAYAFGAGGAGAVQWLWNVNHYMDNVNESNIGAIRSDGSEKPEANVSYDFGAFMPKVSHLLHDRKLEEVAVVYPYSNDFSNRPVAPAATKKLARLLTNQLRIPFRGVSEYHLDELSIDSPKVIIVPSTHNFDDTAYEKLIAHAEVHGSTILWTGPISLDAYWYPNDRAVDVIGESKPSNIRRGERLVLEEAVHSLTFSEDQSTNMNLIGKLETEMTADTQLSTGVAPIVKRIGNGKLVWCPLPVELNHQDAPVEKLYQLVFEDASVQSDLEWLQGNISGIYGRRQAYPEGDLLVFVSEDAFDTEVKVRHPEHQTEYAFTLESERTVMFALDRQGAVTAVYRPDEVEIHVNQLTK</sequence>
<dbReference type="EMBL" id="SNYJ01000009">
    <property type="protein sequence ID" value="TDQ38695.1"/>
    <property type="molecule type" value="Genomic_DNA"/>
</dbReference>
<evidence type="ECO:0000256" key="2">
    <source>
        <dbReference type="ARBA" id="ARBA00023295"/>
    </source>
</evidence>
<feature type="domain" description="Glycoside hydrolase family 42 N-terminal" evidence="3">
    <location>
        <begin position="510"/>
        <end position="629"/>
    </location>
</feature>
<dbReference type="InterPro" id="IPR013529">
    <property type="entry name" value="Glyco_hydro_42_N"/>
</dbReference>